<evidence type="ECO:0000256" key="4">
    <source>
        <dbReference type="ARBA" id="ARBA00022833"/>
    </source>
</evidence>
<evidence type="ECO:0000313" key="8">
    <source>
        <dbReference type="Proteomes" id="UP001175211"/>
    </source>
</evidence>
<gene>
    <name evidence="7" type="ORF">EV420DRAFT_1489356</name>
</gene>
<keyword evidence="3" id="KW-0863">Zinc-finger</keyword>
<dbReference type="GO" id="GO:0005634">
    <property type="term" value="C:nucleus"/>
    <property type="evidence" value="ECO:0007669"/>
    <property type="project" value="UniProtKB-SubCell"/>
</dbReference>
<evidence type="ECO:0000313" key="7">
    <source>
        <dbReference type="EMBL" id="KAK0433217.1"/>
    </source>
</evidence>
<proteinExistence type="predicted"/>
<feature type="region of interest" description="Disordered" evidence="6">
    <location>
        <begin position="1"/>
        <end position="78"/>
    </location>
</feature>
<evidence type="ECO:0000256" key="6">
    <source>
        <dbReference type="SAM" id="MobiDB-lite"/>
    </source>
</evidence>
<reference evidence="7" key="1">
    <citation type="submission" date="2023-06" db="EMBL/GenBank/DDBJ databases">
        <authorList>
            <consortium name="Lawrence Berkeley National Laboratory"/>
            <person name="Ahrendt S."/>
            <person name="Sahu N."/>
            <person name="Indic B."/>
            <person name="Wong-Bajracharya J."/>
            <person name="Merenyi Z."/>
            <person name="Ke H.-M."/>
            <person name="Monk M."/>
            <person name="Kocsube S."/>
            <person name="Drula E."/>
            <person name="Lipzen A."/>
            <person name="Balint B."/>
            <person name="Henrissat B."/>
            <person name="Andreopoulos B."/>
            <person name="Martin F.M."/>
            <person name="Harder C.B."/>
            <person name="Rigling D."/>
            <person name="Ford K.L."/>
            <person name="Foster G.D."/>
            <person name="Pangilinan J."/>
            <person name="Papanicolaou A."/>
            <person name="Barry K."/>
            <person name="LaButti K."/>
            <person name="Viragh M."/>
            <person name="Koriabine M."/>
            <person name="Yan M."/>
            <person name="Riley R."/>
            <person name="Champramary S."/>
            <person name="Plett K.L."/>
            <person name="Tsai I.J."/>
            <person name="Slot J."/>
            <person name="Sipos G."/>
            <person name="Plett J."/>
            <person name="Nagy L.G."/>
            <person name="Grigoriev I.V."/>
        </authorList>
    </citation>
    <scope>NUCLEOTIDE SEQUENCE</scope>
    <source>
        <strain evidence="7">CCBAS 213</strain>
    </source>
</reference>
<evidence type="ECO:0000256" key="5">
    <source>
        <dbReference type="ARBA" id="ARBA00023242"/>
    </source>
</evidence>
<protein>
    <submittedName>
        <fullName evidence="7">Uncharacterized protein</fullName>
    </submittedName>
</protein>
<name>A0AA39MGA1_ARMTA</name>
<keyword evidence="4" id="KW-0862">Zinc</keyword>
<sequence>MTKKKQSMAFTSKTSSAKHQQSSAQLLSQPLKGTKHKKKRSMKCKHNELDSESNVVAAGSNRNKHRTKKQRSELEEDALQDEDENVVLLMHIDKAMKNWTLSVYDHFHLPPEIKRDAEEDVKYVFTCKRHRSMHTHSCKDNSTSNLKGHAEKCDFQAQQDRSGPWQQKIGEIASKYMGGEFRYLMVEWLMQCHWPNTIIEDVLLQKIFQLLNPVVNIHSDIMAGHNVKEIYEVSKEQLKRMLKAILSQFKAKHQLGCTLITIEQLLQAWLPDYLYSHITSEALLGKGLLSLAVTEHITNADDQAGGEDSDVDEVEDDEDDALDADKTATLEDLCKDLEDEKNCMIDKESDNCPEVINLTVDEVNLGVSALTKNLLQVCLESLCKKQGISVLKMICHIITHWNTTFNVIDRGVALCPALNALCMEHEHEHNKGKPPLKQLKHFLLSDEEWEVLMQLQLILEIFLKATEHISRSAVPLLHEVILTMDSITKKLKKYLKDATLYPAVCADVAHGLAITDKYYSKTDESIM</sequence>
<dbReference type="AlphaFoldDB" id="A0AA39MGA1"/>
<keyword evidence="8" id="KW-1185">Reference proteome</keyword>
<comment type="subcellular location">
    <subcellularLocation>
        <location evidence="1">Nucleus</location>
    </subcellularLocation>
</comment>
<dbReference type="SUPFAM" id="SSF53098">
    <property type="entry name" value="Ribonuclease H-like"/>
    <property type="match status" value="1"/>
</dbReference>
<dbReference type="PANTHER" id="PTHR46481">
    <property type="entry name" value="ZINC FINGER BED DOMAIN-CONTAINING PROTEIN 4"/>
    <property type="match status" value="1"/>
</dbReference>
<dbReference type="GO" id="GO:0008270">
    <property type="term" value="F:zinc ion binding"/>
    <property type="evidence" value="ECO:0007669"/>
    <property type="project" value="UniProtKB-KW"/>
</dbReference>
<feature type="region of interest" description="Disordered" evidence="6">
    <location>
        <begin position="301"/>
        <end position="322"/>
    </location>
</feature>
<evidence type="ECO:0000256" key="3">
    <source>
        <dbReference type="ARBA" id="ARBA00022771"/>
    </source>
</evidence>
<dbReference type="GeneID" id="85354235"/>
<comment type="caution">
    <text evidence="7">The sequence shown here is derived from an EMBL/GenBank/DDBJ whole genome shotgun (WGS) entry which is preliminary data.</text>
</comment>
<dbReference type="InterPro" id="IPR012337">
    <property type="entry name" value="RNaseH-like_sf"/>
</dbReference>
<keyword evidence="5" id="KW-0539">Nucleus</keyword>
<feature type="compositionally biased region" description="Acidic residues" evidence="6">
    <location>
        <begin position="304"/>
        <end position="322"/>
    </location>
</feature>
<feature type="compositionally biased region" description="Basic residues" evidence="6">
    <location>
        <begin position="33"/>
        <end position="44"/>
    </location>
</feature>
<dbReference type="PANTHER" id="PTHR46481:SF10">
    <property type="entry name" value="ZINC FINGER BED DOMAIN-CONTAINING PROTEIN 39"/>
    <property type="match status" value="1"/>
</dbReference>
<dbReference type="RefSeq" id="XP_060321492.1">
    <property type="nucleotide sequence ID" value="XM_060470687.1"/>
</dbReference>
<keyword evidence="2" id="KW-0479">Metal-binding</keyword>
<dbReference type="Proteomes" id="UP001175211">
    <property type="component" value="Unassembled WGS sequence"/>
</dbReference>
<feature type="compositionally biased region" description="Low complexity" evidence="6">
    <location>
        <begin position="11"/>
        <end position="29"/>
    </location>
</feature>
<dbReference type="InterPro" id="IPR052035">
    <property type="entry name" value="ZnF_BED_domain_contain"/>
</dbReference>
<accession>A0AA39MGA1</accession>
<dbReference type="EMBL" id="JAUEPS010000244">
    <property type="protein sequence ID" value="KAK0433217.1"/>
    <property type="molecule type" value="Genomic_DNA"/>
</dbReference>
<organism evidence="7 8">
    <name type="scientific">Armillaria tabescens</name>
    <name type="common">Ringless honey mushroom</name>
    <name type="synonym">Agaricus tabescens</name>
    <dbReference type="NCBI Taxonomy" id="1929756"/>
    <lineage>
        <taxon>Eukaryota</taxon>
        <taxon>Fungi</taxon>
        <taxon>Dikarya</taxon>
        <taxon>Basidiomycota</taxon>
        <taxon>Agaricomycotina</taxon>
        <taxon>Agaricomycetes</taxon>
        <taxon>Agaricomycetidae</taxon>
        <taxon>Agaricales</taxon>
        <taxon>Marasmiineae</taxon>
        <taxon>Physalacriaceae</taxon>
        <taxon>Desarmillaria</taxon>
    </lineage>
</organism>
<evidence type="ECO:0000256" key="1">
    <source>
        <dbReference type="ARBA" id="ARBA00004123"/>
    </source>
</evidence>
<evidence type="ECO:0000256" key="2">
    <source>
        <dbReference type="ARBA" id="ARBA00022723"/>
    </source>
</evidence>